<reference evidence="2 3" key="1">
    <citation type="submission" date="2024-03" db="EMBL/GenBank/DDBJ databases">
        <title>Complete genome sequence of the green alga Chloropicon roscoffensis RCC1871.</title>
        <authorList>
            <person name="Lemieux C."/>
            <person name="Pombert J.-F."/>
            <person name="Otis C."/>
            <person name="Turmel M."/>
        </authorList>
    </citation>
    <scope>NUCLEOTIDE SEQUENCE [LARGE SCALE GENOMIC DNA]</scope>
    <source>
        <strain evidence="2 3">RCC1871</strain>
    </source>
</reference>
<name>A0AAX4P635_9CHLO</name>
<accession>A0AAX4P635</accession>
<feature type="signal peptide" evidence="1">
    <location>
        <begin position="1"/>
        <end position="25"/>
    </location>
</feature>
<sequence length="83" mass="9217">MNSTRMVFLVLVVAVVLSVATPAAAQDKTALFTLAKDLWLKQQMLNAAQNFQMPSFQMPQWQMPNLAAAAPFAKYMGRKLLMA</sequence>
<evidence type="ECO:0000313" key="2">
    <source>
        <dbReference type="EMBL" id="WZN61397.1"/>
    </source>
</evidence>
<feature type="chain" id="PRO_5043478191" evidence="1">
    <location>
        <begin position="26"/>
        <end position="83"/>
    </location>
</feature>
<gene>
    <name evidence="2" type="ORF">HKI87_04g29320</name>
</gene>
<dbReference type="EMBL" id="CP151504">
    <property type="protein sequence ID" value="WZN61397.1"/>
    <property type="molecule type" value="Genomic_DNA"/>
</dbReference>
<evidence type="ECO:0000256" key="1">
    <source>
        <dbReference type="SAM" id="SignalP"/>
    </source>
</evidence>
<keyword evidence="1" id="KW-0732">Signal</keyword>
<organism evidence="2 3">
    <name type="scientific">Chloropicon roscoffensis</name>
    <dbReference type="NCBI Taxonomy" id="1461544"/>
    <lineage>
        <taxon>Eukaryota</taxon>
        <taxon>Viridiplantae</taxon>
        <taxon>Chlorophyta</taxon>
        <taxon>Chloropicophyceae</taxon>
        <taxon>Chloropicales</taxon>
        <taxon>Chloropicaceae</taxon>
        <taxon>Chloropicon</taxon>
    </lineage>
</organism>
<protein>
    <submittedName>
        <fullName evidence="2">Uncharacterized protein</fullName>
    </submittedName>
</protein>
<dbReference type="Proteomes" id="UP001472866">
    <property type="component" value="Chromosome 04"/>
</dbReference>
<keyword evidence="3" id="KW-1185">Reference proteome</keyword>
<proteinExistence type="predicted"/>
<dbReference type="AlphaFoldDB" id="A0AAX4P635"/>
<evidence type="ECO:0000313" key="3">
    <source>
        <dbReference type="Proteomes" id="UP001472866"/>
    </source>
</evidence>